<sequence length="418" mass="44476">MSSNEKSLELSTRPAAEAYVSKVCFKLGPPALIGAELEWLTALDDGTRPSLSSLATALGDHSPRSIAPESPALTLPGGSIVTVEPGGQVELSSSPYTSVSDLASMLDADAGLLREMLDGSGISILAVPADTARAPERLLALPRYCAMENRFTTIGPYGKLMMCNTAAAQVSVDAGRDRAEVAARWRMLHVIGPAFVAAFARSPELEGAPEGVWASQRMRTWLELDSSRTDSSRTAVPGTGDPIADYARWALDVPLLCIQGVDQNWEAPAGTTFAQWLADPGAVGRAPTYGDLDYHLTTLFPQVRACGHLEIRYLDAQPDGQWVIPAAAFEALLSTPELVARATEIGAGTAGRWLDAARIGLGDRDLRSAATELLNLAAECGDEYADYLSAAARRCRAGEPPSEFDTASPDFQNRKESV</sequence>
<proteinExistence type="inferred from homology"/>
<gene>
    <name evidence="5 8" type="primary">egtA</name>
    <name evidence="8" type="ORF">O4220_13570</name>
</gene>
<accession>A0ABT4MFQ6</accession>
<protein>
    <recommendedName>
        <fullName evidence="5">Glutamate--cysteine ligase EgtA</fullName>
        <ecNumber evidence="5">6.3.2.2</ecNumber>
    </recommendedName>
    <alternativeName>
        <fullName evidence="5">Gamma-glutamylcysteine synthase</fullName>
        <shortName evidence="5">GCS</shortName>
        <shortName evidence="5">Gamma-ECS</shortName>
    </alternativeName>
</protein>
<evidence type="ECO:0000256" key="4">
    <source>
        <dbReference type="ARBA" id="ARBA00048819"/>
    </source>
</evidence>
<comment type="pathway">
    <text evidence="5">Amino-acid biosynthesis; ergothioneine biosynthesis.</text>
</comment>
<evidence type="ECO:0000313" key="8">
    <source>
        <dbReference type="EMBL" id="MCZ4519544.1"/>
    </source>
</evidence>
<dbReference type="InterPro" id="IPR014746">
    <property type="entry name" value="Gln_synth/guanido_kin_cat_dom"/>
</dbReference>
<feature type="region of interest" description="Disordered" evidence="7">
    <location>
        <begin position="398"/>
        <end position="418"/>
    </location>
</feature>
<dbReference type="RefSeq" id="WP_269604977.1">
    <property type="nucleotide sequence ID" value="NZ_JAPWIJ010000005.1"/>
</dbReference>
<dbReference type="InterPro" id="IPR035434">
    <property type="entry name" value="GCL_bact_plant"/>
</dbReference>
<reference evidence="8" key="1">
    <citation type="submission" date="2022-12" db="EMBL/GenBank/DDBJ databases">
        <authorList>
            <person name="Krivoruchko A.V."/>
            <person name="Elkin A."/>
        </authorList>
    </citation>
    <scope>NUCLEOTIDE SEQUENCE</scope>
    <source>
        <strain evidence="8">IEGM 1391</strain>
    </source>
</reference>
<dbReference type="EC" id="6.3.2.2" evidence="5"/>
<evidence type="ECO:0000313" key="9">
    <source>
        <dbReference type="Proteomes" id="UP001081071"/>
    </source>
</evidence>
<keyword evidence="9" id="KW-1185">Reference proteome</keyword>
<comment type="similarity">
    <text evidence="5 6">Belongs to the glutamate--cysteine ligase type 2 family. EgtA subfamily.</text>
</comment>
<evidence type="ECO:0000256" key="6">
    <source>
        <dbReference type="PIRNR" id="PIRNR017901"/>
    </source>
</evidence>
<keyword evidence="2 5" id="KW-0547">Nucleotide-binding</keyword>
<dbReference type="InterPro" id="IPR006336">
    <property type="entry name" value="GCS2"/>
</dbReference>
<dbReference type="NCBIfam" id="TIGR03444">
    <property type="entry name" value="EgtA_Cys_ligase"/>
    <property type="match status" value="1"/>
</dbReference>
<comment type="caution">
    <text evidence="8">The sequence shown here is derived from an EMBL/GenBank/DDBJ whole genome shotgun (WGS) entry which is preliminary data.</text>
</comment>
<dbReference type="SUPFAM" id="SSF55931">
    <property type="entry name" value="Glutamine synthetase/guanido kinase"/>
    <property type="match status" value="1"/>
</dbReference>
<dbReference type="Proteomes" id="UP001081071">
    <property type="component" value="Unassembled WGS sequence"/>
</dbReference>
<evidence type="ECO:0000256" key="1">
    <source>
        <dbReference type="ARBA" id="ARBA00022598"/>
    </source>
</evidence>
<dbReference type="PANTHER" id="PTHR34378">
    <property type="entry name" value="GLUTAMATE--CYSTEINE LIGASE, CHLOROPLASTIC"/>
    <property type="match status" value="1"/>
</dbReference>
<dbReference type="GO" id="GO:0004357">
    <property type="term" value="F:glutamate-cysteine ligase activity"/>
    <property type="evidence" value="ECO:0007669"/>
    <property type="project" value="UniProtKB-EC"/>
</dbReference>
<dbReference type="Gene3D" id="3.30.590.20">
    <property type="match status" value="1"/>
</dbReference>
<name>A0ABT4MFQ6_9NOCA</name>
<evidence type="ECO:0000256" key="3">
    <source>
        <dbReference type="ARBA" id="ARBA00022840"/>
    </source>
</evidence>
<dbReference type="PIRSF" id="PIRSF017901">
    <property type="entry name" value="GCL"/>
    <property type="match status" value="1"/>
</dbReference>
<dbReference type="InterPro" id="IPR017809">
    <property type="entry name" value="EgtA_Actinobacteria"/>
</dbReference>
<dbReference type="PANTHER" id="PTHR34378:SF1">
    <property type="entry name" value="GLUTAMATE--CYSTEINE LIGASE, CHLOROPLASTIC"/>
    <property type="match status" value="1"/>
</dbReference>
<evidence type="ECO:0000256" key="5">
    <source>
        <dbReference type="HAMAP-Rule" id="MF_02034"/>
    </source>
</evidence>
<comment type="function">
    <text evidence="5">Catalyzes the synthesis of gamma-glutamylcysteine (gamma-GC). This compound is used as substrate for the biosynthesis of the low-molecular thiol compound ergothioneine.</text>
</comment>
<keyword evidence="1 5" id="KW-0436">Ligase</keyword>
<comment type="catalytic activity">
    <reaction evidence="4 5 6">
        <text>L-cysteine + L-glutamate + ATP = gamma-L-glutamyl-L-cysteine + ADP + phosphate + H(+)</text>
        <dbReference type="Rhea" id="RHEA:13285"/>
        <dbReference type="ChEBI" id="CHEBI:15378"/>
        <dbReference type="ChEBI" id="CHEBI:29985"/>
        <dbReference type="ChEBI" id="CHEBI:30616"/>
        <dbReference type="ChEBI" id="CHEBI:35235"/>
        <dbReference type="ChEBI" id="CHEBI:43474"/>
        <dbReference type="ChEBI" id="CHEBI:58173"/>
        <dbReference type="ChEBI" id="CHEBI:456216"/>
        <dbReference type="EC" id="6.3.2.2"/>
    </reaction>
</comment>
<evidence type="ECO:0000256" key="2">
    <source>
        <dbReference type="ARBA" id="ARBA00022741"/>
    </source>
</evidence>
<keyword evidence="3 5" id="KW-0067">ATP-binding</keyword>
<dbReference type="EMBL" id="JAPWIJ010000005">
    <property type="protein sequence ID" value="MCZ4519544.1"/>
    <property type="molecule type" value="Genomic_DNA"/>
</dbReference>
<evidence type="ECO:0000256" key="7">
    <source>
        <dbReference type="SAM" id="MobiDB-lite"/>
    </source>
</evidence>
<dbReference type="Pfam" id="PF04107">
    <property type="entry name" value="GCS2"/>
    <property type="match status" value="1"/>
</dbReference>
<organism evidence="8 9">
    <name type="scientific">Rhodococcus ruber</name>
    <dbReference type="NCBI Taxonomy" id="1830"/>
    <lineage>
        <taxon>Bacteria</taxon>
        <taxon>Bacillati</taxon>
        <taxon>Actinomycetota</taxon>
        <taxon>Actinomycetes</taxon>
        <taxon>Mycobacteriales</taxon>
        <taxon>Nocardiaceae</taxon>
        <taxon>Rhodococcus</taxon>
    </lineage>
</organism>
<dbReference type="HAMAP" id="MF_02034">
    <property type="entry name" value="EgtA"/>
    <property type="match status" value="1"/>
</dbReference>